<accession>A0A0K0EIN0</accession>
<sequence length="94" mass="11165">MNFITYYSIFLIFLFQFTSQTEDIKEQLLKKAKDLKNEADSLMDMAKKLNKQVEMFQKINRRAKRKSLEGIGHNTSMVYKLGKKHQEFIKKLEG</sequence>
<evidence type="ECO:0000256" key="1">
    <source>
        <dbReference type="SAM" id="Coils"/>
    </source>
</evidence>
<proteinExistence type="predicted"/>
<organism evidence="3">
    <name type="scientific">Strongyloides stercoralis</name>
    <name type="common">Threadworm</name>
    <dbReference type="NCBI Taxonomy" id="6248"/>
    <lineage>
        <taxon>Eukaryota</taxon>
        <taxon>Metazoa</taxon>
        <taxon>Ecdysozoa</taxon>
        <taxon>Nematoda</taxon>
        <taxon>Chromadorea</taxon>
        <taxon>Rhabditida</taxon>
        <taxon>Tylenchina</taxon>
        <taxon>Panagrolaimomorpha</taxon>
        <taxon>Strongyloidoidea</taxon>
        <taxon>Strongyloididae</taxon>
        <taxon>Strongyloides</taxon>
    </lineage>
</organism>
<evidence type="ECO:0000313" key="3">
    <source>
        <dbReference type="WBParaSite" id="SSTP_0000933600.1"/>
    </source>
</evidence>
<feature type="coiled-coil region" evidence="1">
    <location>
        <begin position="18"/>
        <end position="66"/>
    </location>
</feature>
<evidence type="ECO:0008006" key="4">
    <source>
        <dbReference type="Google" id="ProtNLM"/>
    </source>
</evidence>
<evidence type="ECO:0000256" key="2">
    <source>
        <dbReference type="SAM" id="SignalP"/>
    </source>
</evidence>
<dbReference type="WBParaSite" id="SSTP_0000933600.1">
    <property type="protein sequence ID" value="SSTP_0000933600.1"/>
    <property type="gene ID" value="SSTP_0000933600"/>
</dbReference>
<protein>
    <recommendedName>
        <fullName evidence="4">SXP/RAL-2 family protein Ani s 5-like cation-binding domain-containing protein</fullName>
    </recommendedName>
</protein>
<keyword evidence="2" id="KW-0732">Signal</keyword>
<dbReference type="AlphaFoldDB" id="A0A0K0EIN0"/>
<reference evidence="3" key="1">
    <citation type="submission" date="2015-08" db="UniProtKB">
        <authorList>
            <consortium name="WormBaseParasite"/>
        </authorList>
    </citation>
    <scope>IDENTIFICATION</scope>
</reference>
<feature type="signal peptide" evidence="2">
    <location>
        <begin position="1"/>
        <end position="20"/>
    </location>
</feature>
<feature type="chain" id="PRO_5005328367" description="SXP/RAL-2 family protein Ani s 5-like cation-binding domain-containing protein" evidence="2">
    <location>
        <begin position="21"/>
        <end position="94"/>
    </location>
</feature>
<name>A0A0K0EIN0_STRER</name>
<keyword evidence="1" id="KW-0175">Coiled coil</keyword>